<feature type="transmembrane region" description="Helical" evidence="7">
    <location>
        <begin position="45"/>
        <end position="66"/>
    </location>
</feature>
<evidence type="ECO:0000313" key="9">
    <source>
        <dbReference type="EMBL" id="NOU97971.1"/>
    </source>
</evidence>
<dbReference type="InterPro" id="IPR005496">
    <property type="entry name" value="Integral_membrane_TerC"/>
</dbReference>
<reference evidence="9" key="1">
    <citation type="submission" date="2019-10" db="EMBL/GenBank/DDBJ databases">
        <title>Description of Paenibacillus glebae sp. nov.</title>
        <authorList>
            <person name="Carlier A."/>
            <person name="Qi S."/>
        </authorList>
    </citation>
    <scope>NUCLEOTIDE SEQUENCE</scope>
    <source>
        <strain evidence="9">LMG 31456</strain>
    </source>
</reference>
<keyword evidence="4 7" id="KW-1133">Transmembrane helix</keyword>
<dbReference type="PANTHER" id="PTHR30238:SF4">
    <property type="entry name" value="SLL1022 PROTEIN"/>
    <property type="match status" value="1"/>
</dbReference>
<dbReference type="EMBL" id="WHOD01000128">
    <property type="protein sequence ID" value="NOU97971.1"/>
    <property type="molecule type" value="Genomic_DNA"/>
</dbReference>
<dbReference type="Proteomes" id="UP000641588">
    <property type="component" value="Unassembled WGS sequence"/>
</dbReference>
<evidence type="ECO:0000313" key="10">
    <source>
        <dbReference type="Proteomes" id="UP000641588"/>
    </source>
</evidence>
<sequence length="268" mass="28871">MEWLDATFFTALLSIILIDLVLAGDNAIVIGLAARNLPKEIQKKAIIWGTVGAIGIRVIATLAVVWLLKLPALLLVGGVVLVWIAYKLLVDKKDHNIQAKNALWPAIQTIIIADTVMGFDNVVAVAGAAGSHDGSFILVLLGLLISVPIMVWGSTLFIRWMEKFPWIIYIGSGVLAFTAGKMLVGDPLVATWFASNPVLKWTLVAIVTAGVLLAGIWKKKSSSFVTLDSSGHLTFSQELMEEANIQPDDSFKASQDADGRLVLVKQTG</sequence>
<feature type="transmembrane region" description="Helical" evidence="7">
    <location>
        <begin position="72"/>
        <end position="90"/>
    </location>
</feature>
<comment type="caution">
    <text evidence="9">The sequence shown here is derived from an EMBL/GenBank/DDBJ whole genome shotgun (WGS) entry which is preliminary data.</text>
</comment>
<evidence type="ECO:0000256" key="4">
    <source>
        <dbReference type="ARBA" id="ARBA00022989"/>
    </source>
</evidence>
<dbReference type="RefSeq" id="WP_171656222.1">
    <property type="nucleotide sequence ID" value="NZ_WHOD01000128.1"/>
</dbReference>
<dbReference type="GO" id="GO:0003677">
    <property type="term" value="F:DNA binding"/>
    <property type="evidence" value="ECO:0007669"/>
    <property type="project" value="UniProtKB-UniRule"/>
</dbReference>
<evidence type="ECO:0000256" key="2">
    <source>
        <dbReference type="ARBA" id="ARBA00007511"/>
    </source>
</evidence>
<feature type="transmembrane region" description="Helical" evidence="7">
    <location>
        <begin position="6"/>
        <end position="33"/>
    </location>
</feature>
<feature type="domain" description="SpoVT-AbrB" evidence="8">
    <location>
        <begin position="222"/>
        <end position="268"/>
    </location>
</feature>
<dbReference type="GO" id="GO:0016020">
    <property type="term" value="C:membrane"/>
    <property type="evidence" value="ECO:0007669"/>
    <property type="project" value="UniProtKB-SubCell"/>
</dbReference>
<feature type="transmembrane region" description="Helical" evidence="7">
    <location>
        <begin position="198"/>
        <end position="217"/>
    </location>
</feature>
<dbReference type="InterPro" id="IPR007159">
    <property type="entry name" value="SpoVT-AbrB_dom"/>
</dbReference>
<keyword evidence="6" id="KW-0238">DNA-binding</keyword>
<protein>
    <submittedName>
        <fullName evidence="9">YjbE family putative metal transport protein</fullName>
    </submittedName>
</protein>
<organism evidence="9 10">
    <name type="scientific">Paenibacillus foliorum</name>
    <dbReference type="NCBI Taxonomy" id="2654974"/>
    <lineage>
        <taxon>Bacteria</taxon>
        <taxon>Bacillati</taxon>
        <taxon>Bacillota</taxon>
        <taxon>Bacilli</taxon>
        <taxon>Bacillales</taxon>
        <taxon>Paenibacillaceae</taxon>
        <taxon>Paenibacillus</taxon>
    </lineage>
</organism>
<accession>A0A972K3M2</accession>
<dbReference type="PROSITE" id="PS51740">
    <property type="entry name" value="SPOVT_ABRB"/>
    <property type="match status" value="1"/>
</dbReference>
<dbReference type="PANTHER" id="PTHR30238">
    <property type="entry name" value="MEMBRANE BOUND PREDICTED REDOX MODULATOR"/>
    <property type="match status" value="1"/>
</dbReference>
<evidence type="ECO:0000256" key="6">
    <source>
        <dbReference type="PROSITE-ProRule" id="PRU01076"/>
    </source>
</evidence>
<comment type="similarity">
    <text evidence="2">Belongs to the TerC family.</text>
</comment>
<dbReference type="AlphaFoldDB" id="A0A972K3M2"/>
<evidence type="ECO:0000256" key="3">
    <source>
        <dbReference type="ARBA" id="ARBA00022692"/>
    </source>
</evidence>
<feature type="transmembrane region" description="Helical" evidence="7">
    <location>
        <begin position="135"/>
        <end position="157"/>
    </location>
</feature>
<keyword evidence="5 7" id="KW-0472">Membrane</keyword>
<keyword evidence="10" id="KW-1185">Reference proteome</keyword>
<feature type="transmembrane region" description="Helical" evidence="7">
    <location>
        <begin position="164"/>
        <end position="183"/>
    </location>
</feature>
<evidence type="ECO:0000256" key="7">
    <source>
        <dbReference type="SAM" id="Phobius"/>
    </source>
</evidence>
<evidence type="ECO:0000256" key="5">
    <source>
        <dbReference type="ARBA" id="ARBA00023136"/>
    </source>
</evidence>
<dbReference type="NCBIfam" id="TIGR03717">
    <property type="entry name" value="R_switched_YjbE"/>
    <property type="match status" value="1"/>
</dbReference>
<keyword evidence="3 7" id="KW-0812">Transmembrane</keyword>
<gene>
    <name evidence="9" type="ORF">GC093_32800</name>
</gene>
<dbReference type="InterPro" id="IPR022301">
    <property type="entry name" value="Integral_membrane_YjbE"/>
</dbReference>
<evidence type="ECO:0000256" key="1">
    <source>
        <dbReference type="ARBA" id="ARBA00004141"/>
    </source>
</evidence>
<comment type="subcellular location">
    <subcellularLocation>
        <location evidence="1">Membrane</location>
        <topology evidence="1">Multi-pass membrane protein</topology>
    </subcellularLocation>
</comment>
<proteinExistence type="inferred from homology"/>
<name>A0A972K3M2_9BACL</name>
<dbReference type="Pfam" id="PF03741">
    <property type="entry name" value="TerC"/>
    <property type="match status" value="1"/>
</dbReference>
<evidence type="ECO:0000259" key="8">
    <source>
        <dbReference type="PROSITE" id="PS51740"/>
    </source>
</evidence>
<feature type="transmembrane region" description="Helical" evidence="7">
    <location>
        <begin position="102"/>
        <end position="129"/>
    </location>
</feature>